<proteinExistence type="inferred from homology"/>
<dbReference type="GO" id="GO:0016780">
    <property type="term" value="F:phosphotransferase activity, for other substituted phosphate groups"/>
    <property type="evidence" value="ECO:0007669"/>
    <property type="project" value="TreeGrafter"/>
</dbReference>
<keyword evidence="3 9" id="KW-0808">Transferase</keyword>
<dbReference type="RefSeq" id="WP_118097122.1">
    <property type="nucleotide sequence ID" value="NZ_CP117966.1"/>
</dbReference>
<name>A0A395VBY2_9FIRM</name>
<evidence type="ECO:0000256" key="4">
    <source>
        <dbReference type="ARBA" id="ARBA00022692"/>
    </source>
</evidence>
<feature type="transmembrane region" description="Helical" evidence="7">
    <location>
        <begin position="47"/>
        <end position="65"/>
    </location>
</feature>
<feature type="transmembrane region" description="Helical" evidence="7">
    <location>
        <begin position="12"/>
        <end position="35"/>
    </location>
</feature>
<comment type="caution">
    <text evidence="9">The sequence shown here is derived from an EMBL/GenBank/DDBJ whole genome shotgun (WGS) entry which is preliminary data.</text>
</comment>
<organism evidence="9 10">
    <name type="scientific">Roseburia hominis</name>
    <dbReference type="NCBI Taxonomy" id="301301"/>
    <lineage>
        <taxon>Bacteria</taxon>
        <taxon>Bacillati</taxon>
        <taxon>Bacillota</taxon>
        <taxon>Clostridia</taxon>
        <taxon>Lachnospirales</taxon>
        <taxon>Lachnospiraceae</taxon>
        <taxon>Roseburia</taxon>
    </lineage>
</organism>
<comment type="subcellular location">
    <subcellularLocation>
        <location evidence="1">Membrane</location>
        <topology evidence="1">Multi-pass membrane protein</topology>
    </subcellularLocation>
</comment>
<comment type="similarity">
    <text evidence="2">Belongs to the bacterial sugar transferase family.</text>
</comment>
<dbReference type="AlphaFoldDB" id="A0A395VBY2"/>
<feature type="transmembrane region" description="Helical" evidence="7">
    <location>
        <begin position="77"/>
        <end position="94"/>
    </location>
</feature>
<feature type="transmembrane region" description="Helical" evidence="7">
    <location>
        <begin position="106"/>
        <end position="126"/>
    </location>
</feature>
<dbReference type="NCBIfam" id="TIGR03025">
    <property type="entry name" value="EPS_sugtrans"/>
    <property type="match status" value="1"/>
</dbReference>
<dbReference type="Pfam" id="PF02397">
    <property type="entry name" value="Bac_transf"/>
    <property type="match status" value="1"/>
</dbReference>
<dbReference type="EMBL" id="QRVL01000003">
    <property type="protein sequence ID" value="RGS41392.1"/>
    <property type="molecule type" value="Genomic_DNA"/>
</dbReference>
<dbReference type="InterPro" id="IPR017475">
    <property type="entry name" value="EPS_sugar_tfrase"/>
</dbReference>
<evidence type="ECO:0000313" key="9">
    <source>
        <dbReference type="EMBL" id="RGS41392.1"/>
    </source>
</evidence>
<evidence type="ECO:0000313" key="10">
    <source>
        <dbReference type="Proteomes" id="UP000266172"/>
    </source>
</evidence>
<dbReference type="GO" id="GO:0016020">
    <property type="term" value="C:membrane"/>
    <property type="evidence" value="ECO:0007669"/>
    <property type="project" value="UniProtKB-SubCell"/>
</dbReference>
<evidence type="ECO:0000256" key="1">
    <source>
        <dbReference type="ARBA" id="ARBA00004141"/>
    </source>
</evidence>
<evidence type="ECO:0000256" key="3">
    <source>
        <dbReference type="ARBA" id="ARBA00022679"/>
    </source>
</evidence>
<keyword evidence="5 7" id="KW-1133">Transmembrane helix</keyword>
<protein>
    <submittedName>
        <fullName evidence="9">Sugar transferase</fullName>
    </submittedName>
</protein>
<gene>
    <name evidence="9" type="ORF">DWX93_07015</name>
</gene>
<dbReference type="PANTHER" id="PTHR30576:SF0">
    <property type="entry name" value="UNDECAPRENYL-PHOSPHATE N-ACETYLGALACTOSAMINYL 1-PHOSPHATE TRANSFERASE-RELATED"/>
    <property type="match status" value="1"/>
</dbReference>
<keyword evidence="6 7" id="KW-0472">Membrane</keyword>
<feature type="domain" description="Bacterial sugar transferase" evidence="8">
    <location>
        <begin position="252"/>
        <end position="431"/>
    </location>
</feature>
<accession>A0A395VBY2</accession>
<keyword evidence="4 7" id="KW-0812">Transmembrane</keyword>
<feature type="transmembrane region" description="Helical" evidence="7">
    <location>
        <begin position="257"/>
        <end position="281"/>
    </location>
</feature>
<evidence type="ECO:0000256" key="6">
    <source>
        <dbReference type="ARBA" id="ARBA00023136"/>
    </source>
</evidence>
<evidence type="ECO:0000259" key="8">
    <source>
        <dbReference type="Pfam" id="PF02397"/>
    </source>
</evidence>
<evidence type="ECO:0000256" key="7">
    <source>
        <dbReference type="SAM" id="Phobius"/>
    </source>
</evidence>
<dbReference type="Proteomes" id="UP000266172">
    <property type="component" value="Unassembled WGS sequence"/>
</dbReference>
<evidence type="ECO:0000256" key="2">
    <source>
        <dbReference type="ARBA" id="ARBA00006464"/>
    </source>
</evidence>
<evidence type="ECO:0000256" key="5">
    <source>
        <dbReference type="ARBA" id="ARBA00022989"/>
    </source>
</evidence>
<dbReference type="InterPro" id="IPR003362">
    <property type="entry name" value="Bact_transf"/>
</dbReference>
<sequence>MNLKEQYKHLLNYGANLITLLVEGLCFGYIWYIVYEEQFGFWRRGNWAVVGLYVLVIFFFTKVFGGYNIGYMRMTDIALSHILSILLSGIVGYLELCLICRDYVEPAPMLVVMAVETGFILPWIYIIRKLYTKLYPPRQMLVIYGHYAPDELILKINTRRDKYNICGSVSYEIGHEKLYPMIRKYNAVVLCDLPAQARNQIMKFCYQESIRTYVTPKISDIIFRGADDIHLFDTPLLLSRNQGLSIDQRIIKRTCDIVLSLIGIVIASPFMLIIALAVKLYDGGPVLYKQERLTRDGRPFMIYKFRSMSMDSEKSGARLAAKGDKRVTPVGRVIRNIHFDELPQLFNILKGDMSMVGPRPERQVIADQYAEEIPEFVLRTKVKAGLTGYAQVYGKYNTTPYDKLKFDITYIENYSLWLDVKIMLLTFKILFQKENTEGVDGTQKTALKG</sequence>
<dbReference type="PANTHER" id="PTHR30576">
    <property type="entry name" value="COLANIC BIOSYNTHESIS UDP-GLUCOSE LIPID CARRIER TRANSFERASE"/>
    <property type="match status" value="1"/>
</dbReference>
<reference evidence="9 10" key="1">
    <citation type="submission" date="2018-08" db="EMBL/GenBank/DDBJ databases">
        <title>A genome reference for cultivated species of the human gut microbiota.</title>
        <authorList>
            <person name="Zou Y."/>
            <person name="Xue W."/>
            <person name="Luo G."/>
        </authorList>
    </citation>
    <scope>NUCLEOTIDE SEQUENCE [LARGE SCALE GENOMIC DNA]</scope>
    <source>
        <strain evidence="9 10">AF22-12AC</strain>
    </source>
</reference>